<dbReference type="CDD" id="cd01878">
    <property type="entry name" value="HflX"/>
    <property type="match status" value="1"/>
</dbReference>
<dbReference type="InterPro" id="IPR032305">
    <property type="entry name" value="GTP-bd_M"/>
</dbReference>
<dbReference type="Pfam" id="PF16360">
    <property type="entry name" value="GTP-bdg_M"/>
    <property type="match status" value="1"/>
</dbReference>
<dbReference type="PANTHER" id="PTHR10229:SF0">
    <property type="entry name" value="GTP-BINDING PROTEIN 6-RELATED"/>
    <property type="match status" value="1"/>
</dbReference>
<feature type="domain" description="Hflx-type G" evidence="8">
    <location>
        <begin position="199"/>
        <end position="361"/>
    </location>
</feature>
<keyword evidence="1" id="KW-0479">Metal-binding</keyword>
<feature type="coiled-coil region" evidence="6">
    <location>
        <begin position="165"/>
        <end position="192"/>
    </location>
</feature>
<dbReference type="PIRSF" id="PIRSF006809">
    <property type="entry name" value="GTP-binding_hflX_prd"/>
    <property type="match status" value="1"/>
</dbReference>
<dbReference type="Pfam" id="PF01926">
    <property type="entry name" value="MMR_HSR1"/>
    <property type="match status" value="1"/>
</dbReference>
<dbReference type="EMBL" id="JAFHAP010000008">
    <property type="protein sequence ID" value="MBN2909445.1"/>
    <property type="molecule type" value="Genomic_DNA"/>
</dbReference>
<dbReference type="PANTHER" id="PTHR10229">
    <property type="entry name" value="GTP-BINDING PROTEIN HFLX"/>
    <property type="match status" value="1"/>
</dbReference>
<keyword evidence="2 5" id="KW-0547">Nucleotide-binding</keyword>
<evidence type="ECO:0000259" key="8">
    <source>
        <dbReference type="PROSITE" id="PS51705"/>
    </source>
</evidence>
<feature type="region of interest" description="Disordered" evidence="7">
    <location>
        <begin position="145"/>
        <end position="165"/>
    </location>
</feature>
<dbReference type="PRINTS" id="PR00326">
    <property type="entry name" value="GTP1OBG"/>
</dbReference>
<dbReference type="Pfam" id="PF13167">
    <property type="entry name" value="GTP-bdg_N"/>
    <property type="match status" value="1"/>
</dbReference>
<evidence type="ECO:0000313" key="9">
    <source>
        <dbReference type="EMBL" id="MBN2909445.1"/>
    </source>
</evidence>
<dbReference type="Gene3D" id="6.10.250.2860">
    <property type="match status" value="1"/>
</dbReference>
<keyword evidence="4 5" id="KW-0342">GTP-binding</keyword>
<protein>
    <recommendedName>
        <fullName evidence="5">GTPase HflX</fullName>
    </recommendedName>
    <alternativeName>
        <fullName evidence="5">GTP-binding protein HflX</fullName>
    </alternativeName>
</protein>
<evidence type="ECO:0000256" key="5">
    <source>
        <dbReference type="HAMAP-Rule" id="MF_00900"/>
    </source>
</evidence>
<comment type="function">
    <text evidence="5">GTPase that associates with the 50S ribosomal subunit and may have a role during protein synthesis or ribosome biogenesis.</text>
</comment>
<comment type="subunit">
    <text evidence="5">Monomer. Associates with the 50S ribosomal subunit.</text>
</comment>
<comment type="subcellular location">
    <subcellularLocation>
        <location evidence="5">Cytoplasm</location>
    </subcellularLocation>
    <text evidence="5">May associate with membranes.</text>
</comment>
<name>A0ABS2WIR2_9BACL</name>
<dbReference type="InterPro" id="IPR030394">
    <property type="entry name" value="G_HFLX_dom"/>
</dbReference>
<keyword evidence="10" id="KW-1185">Reference proteome</keyword>
<dbReference type="HAMAP" id="MF_00900">
    <property type="entry name" value="GTPase_HflX"/>
    <property type="match status" value="1"/>
</dbReference>
<evidence type="ECO:0000256" key="3">
    <source>
        <dbReference type="ARBA" id="ARBA00022842"/>
    </source>
</evidence>
<evidence type="ECO:0000256" key="1">
    <source>
        <dbReference type="ARBA" id="ARBA00022723"/>
    </source>
</evidence>
<evidence type="ECO:0000256" key="4">
    <source>
        <dbReference type="ARBA" id="ARBA00023134"/>
    </source>
</evidence>
<dbReference type="PROSITE" id="PS51705">
    <property type="entry name" value="G_HFLX"/>
    <property type="match status" value="1"/>
</dbReference>
<dbReference type="InterPro" id="IPR016496">
    <property type="entry name" value="GTPase_HflX"/>
</dbReference>
<dbReference type="InterPro" id="IPR025121">
    <property type="entry name" value="GTPase_HflX_N"/>
</dbReference>
<evidence type="ECO:0000256" key="2">
    <source>
        <dbReference type="ARBA" id="ARBA00022741"/>
    </source>
</evidence>
<sequence>MGEVESREKAILVGCGSKRDEWEVRSSLEELSRLADTARAEVVATFVQFRDKVDPAWFIGRGKAEEIAREAEEQTVDLVVFDRELTPAQLHNLERLIPCKVIDRTQLILDIFAMRARTKEGRLQVELAQLQYLLPRLSGRGRELSRLGGGIGTRGPGETQLETDRRHIRRRIRDIRRELEQVKKHRALHQSRRRKNEILQVALVGYTNAGKSTLLNRLTASDVLAEDRLFATLDPTSRALPLPSGETVLLTDTVGFIRHLPHQLVAAFHSTLEQVKEADLLLHVVDMSHPEAQEQIEVVESVLEELGASHLPVLLVFNKADRVAEAPLLAPGRDTIAISAFSDRDLEHLVRAIDARLYETAVIGRAEIPAEKGDWLALLHSRAQVQETEMDGSCLSITFRMPKRRFDRLPPDLLSQIQILSM</sequence>
<organism evidence="9 10">
    <name type="scientific">Polycladomyces zharkentensis</name>
    <dbReference type="NCBI Taxonomy" id="2807616"/>
    <lineage>
        <taxon>Bacteria</taxon>
        <taxon>Bacillati</taxon>
        <taxon>Bacillota</taxon>
        <taxon>Bacilli</taxon>
        <taxon>Bacillales</taxon>
        <taxon>Thermoactinomycetaceae</taxon>
        <taxon>Polycladomyces</taxon>
    </lineage>
</organism>
<dbReference type="Gene3D" id="3.40.50.11060">
    <property type="entry name" value="GTPase HflX, N-terminal domain"/>
    <property type="match status" value="1"/>
</dbReference>
<dbReference type="NCBIfam" id="TIGR03156">
    <property type="entry name" value="GTP_HflX"/>
    <property type="match status" value="1"/>
</dbReference>
<evidence type="ECO:0000313" key="10">
    <source>
        <dbReference type="Proteomes" id="UP001177120"/>
    </source>
</evidence>
<keyword evidence="6" id="KW-0175">Coiled coil</keyword>
<evidence type="ECO:0000256" key="6">
    <source>
        <dbReference type="SAM" id="Coils"/>
    </source>
</evidence>
<keyword evidence="3" id="KW-0460">Magnesium</keyword>
<dbReference type="SUPFAM" id="SSF52540">
    <property type="entry name" value="P-loop containing nucleoside triphosphate hydrolases"/>
    <property type="match status" value="1"/>
</dbReference>
<evidence type="ECO:0000256" key="7">
    <source>
        <dbReference type="SAM" id="MobiDB-lite"/>
    </source>
</evidence>
<accession>A0ABS2WIR2</accession>
<gene>
    <name evidence="5 9" type="primary">hflX</name>
    <name evidence="9" type="ORF">JQC72_07885</name>
</gene>
<dbReference type="Gene3D" id="3.40.50.300">
    <property type="entry name" value="P-loop containing nucleotide triphosphate hydrolases"/>
    <property type="match status" value="1"/>
</dbReference>
<reference evidence="9" key="1">
    <citation type="journal article" date="2024" name="Int. J. Syst. Evol. Microbiol.">
        <title>Polycladomyces zharkentensis sp. nov., a novel thermophilic cellulose- and starch-degrading member of the Bacillota from a geothermal aquifer in Kazakhstan.</title>
        <authorList>
            <person name="Mashzhan A."/>
            <person name="Kistaubayeva A."/>
            <person name="Javier-Lopez R."/>
            <person name="Bissenova U."/>
            <person name="Bissenbay A."/>
            <person name="Birkeland N.K."/>
        </authorList>
    </citation>
    <scope>NUCLEOTIDE SEQUENCE</scope>
    <source>
        <strain evidence="9">ZKZ2T</strain>
    </source>
</reference>
<dbReference type="InterPro" id="IPR042108">
    <property type="entry name" value="GTPase_HflX_N_sf"/>
</dbReference>
<comment type="caution">
    <text evidence="9">The sequence shown here is derived from an EMBL/GenBank/DDBJ whole genome shotgun (WGS) entry which is preliminary data.</text>
</comment>
<dbReference type="InterPro" id="IPR006073">
    <property type="entry name" value="GTP-bd"/>
</dbReference>
<comment type="similarity">
    <text evidence="5">Belongs to the TRAFAC class OBG-HflX-like GTPase superfamily. HflX GTPase family.</text>
</comment>
<dbReference type="InterPro" id="IPR027417">
    <property type="entry name" value="P-loop_NTPase"/>
</dbReference>
<proteinExistence type="inferred from homology"/>
<dbReference type="Proteomes" id="UP001177120">
    <property type="component" value="Unassembled WGS sequence"/>
</dbReference>
<keyword evidence="5" id="KW-0963">Cytoplasm</keyword>